<evidence type="ECO:0000313" key="6">
    <source>
        <dbReference type="EMBL" id="EES52208.1"/>
    </source>
</evidence>
<dbReference type="InterPro" id="IPR052962">
    <property type="entry name" value="AA_Transporter_AGT"/>
</dbReference>
<dbReference type="AlphaFoldDB" id="C6HYC3"/>
<sequence length="539" mass="56946">MSSGSLRREAGPVGLLYASLGAIIGSGWLFGPLNAAREAGPLSMGSWAIGALSILLLGTVFAELGPLAPRSGAIVHLSHVGNGPLLGKVWGWILFFSYVSVPPVEVMAILAYANNYLPGFVDPASGLLTGRGFWTAILLLGAVTASNFLVIRLVLLLNSAATWWKLLIPFATIFLLLHLSFHPENLSVTLSGTTGDALERMFAAVGSAGVIFSFFGFRQAVDLAGETRTPGRNLPLAVIGSVLVGSLLYLGLQAAFLLSVDPRDLARGGWSHLAFAGVTGPFAALAVSLGAVWWGAVLYADALISPGGTAFIYLTSASRIAMAQAETGSAPGILGKVNLRGVPWTGLIFSWAVGSLFFFPFPSWHRLVAYISSVTVLSYCLGPVILLQLRRALPETPRPFRLPLAGFFAPAAFVVSNWIVFWAGFRTLSVTLGALAVLVLLYLGGRLLTRRGPSPGEMVRELGVVHSWWVLPYFGGLWVLSGLGPRELGGNGTIPFFVDMGLVAAESLLVLRTALASSVPASEIVRIMEALRESPPAGP</sequence>
<evidence type="ECO:0000256" key="3">
    <source>
        <dbReference type="ARBA" id="ARBA00022989"/>
    </source>
</evidence>
<keyword evidence="2 5" id="KW-0812">Transmembrane</keyword>
<evidence type="ECO:0000256" key="1">
    <source>
        <dbReference type="ARBA" id="ARBA00004141"/>
    </source>
</evidence>
<feature type="transmembrane region" description="Helical" evidence="5">
    <location>
        <begin position="89"/>
        <end position="113"/>
    </location>
</feature>
<dbReference type="Pfam" id="PF13520">
    <property type="entry name" value="AA_permease_2"/>
    <property type="match status" value="1"/>
</dbReference>
<accession>C6HYC3</accession>
<feature type="transmembrane region" description="Helical" evidence="5">
    <location>
        <begin position="45"/>
        <end position="68"/>
    </location>
</feature>
<evidence type="ECO:0000313" key="7">
    <source>
        <dbReference type="Proteomes" id="UP000009374"/>
    </source>
</evidence>
<comment type="subcellular location">
    <subcellularLocation>
        <location evidence="1">Membrane</location>
        <topology evidence="1">Multi-pass membrane protein</topology>
    </subcellularLocation>
</comment>
<dbReference type="PANTHER" id="PTHR47547:SF1">
    <property type="entry name" value="ASPARTATE-PROTON SYMPORTER"/>
    <property type="match status" value="1"/>
</dbReference>
<dbReference type="InterPro" id="IPR002293">
    <property type="entry name" value="AA/rel_permease1"/>
</dbReference>
<evidence type="ECO:0000256" key="5">
    <source>
        <dbReference type="SAM" id="Phobius"/>
    </source>
</evidence>
<dbReference type="GO" id="GO:0016020">
    <property type="term" value="C:membrane"/>
    <property type="evidence" value="ECO:0007669"/>
    <property type="project" value="UniProtKB-SubCell"/>
</dbReference>
<organism evidence="6 7">
    <name type="scientific">Leptospirillum ferrodiazotrophum</name>
    <dbReference type="NCBI Taxonomy" id="412449"/>
    <lineage>
        <taxon>Bacteria</taxon>
        <taxon>Pseudomonadati</taxon>
        <taxon>Nitrospirota</taxon>
        <taxon>Nitrospiria</taxon>
        <taxon>Nitrospirales</taxon>
        <taxon>Nitrospiraceae</taxon>
        <taxon>Leptospirillum</taxon>
    </lineage>
</organism>
<dbReference type="GO" id="GO:0022857">
    <property type="term" value="F:transmembrane transporter activity"/>
    <property type="evidence" value="ECO:0007669"/>
    <property type="project" value="InterPro"/>
</dbReference>
<dbReference type="EMBL" id="GG693878">
    <property type="protein sequence ID" value="EES52208.1"/>
    <property type="molecule type" value="Genomic_DNA"/>
</dbReference>
<reference evidence="6 7" key="1">
    <citation type="journal article" date="2009" name="Appl. Environ. Microbiol.">
        <title>Community genomic and proteomic analyses of chemoautotrophic iron-oxidizing "Leptospirillum rubarum" (Group II) and "Leptospirillum ferrodiazotrophum" (Group III) bacteria in acid mine drainage biofilms.</title>
        <authorList>
            <person name="Goltsman D.S."/>
            <person name="Denef V.J."/>
            <person name="Singer S.W."/>
            <person name="VerBerkmoes N.C."/>
            <person name="Lefsrud M."/>
            <person name="Mueller R.S."/>
            <person name="Dick G.J."/>
            <person name="Sun C.L."/>
            <person name="Wheeler K.E."/>
            <person name="Zemla A."/>
            <person name="Baker B.J."/>
            <person name="Hauser L."/>
            <person name="Land M."/>
            <person name="Shah M.B."/>
            <person name="Thelen M.P."/>
            <person name="Hettich R.L."/>
            <person name="Banfield J.F."/>
        </authorList>
    </citation>
    <scope>NUCLEOTIDE SEQUENCE [LARGE SCALE GENOMIC DNA]</scope>
</reference>
<feature type="transmembrane region" description="Helical" evidence="5">
    <location>
        <begin position="133"/>
        <end position="155"/>
    </location>
</feature>
<protein>
    <submittedName>
        <fullName evidence="6">Amino acid permease-associated region</fullName>
    </submittedName>
</protein>
<dbReference type="Proteomes" id="UP000009374">
    <property type="component" value="Unassembled WGS sequence"/>
</dbReference>
<dbReference type="PIRSF" id="PIRSF006060">
    <property type="entry name" value="AA_transporter"/>
    <property type="match status" value="1"/>
</dbReference>
<dbReference type="PANTHER" id="PTHR47547">
    <property type="match status" value="1"/>
</dbReference>
<feature type="transmembrane region" description="Helical" evidence="5">
    <location>
        <begin position="401"/>
        <end position="424"/>
    </location>
</feature>
<feature type="transmembrane region" description="Helical" evidence="5">
    <location>
        <begin position="233"/>
        <end position="252"/>
    </location>
</feature>
<proteinExistence type="predicted"/>
<feature type="transmembrane region" description="Helical" evidence="5">
    <location>
        <begin position="461"/>
        <end position="480"/>
    </location>
</feature>
<dbReference type="Gene3D" id="1.20.1740.10">
    <property type="entry name" value="Amino acid/polyamine transporter I"/>
    <property type="match status" value="1"/>
</dbReference>
<keyword evidence="4 5" id="KW-0472">Membrane</keyword>
<evidence type="ECO:0000256" key="2">
    <source>
        <dbReference type="ARBA" id="ARBA00022692"/>
    </source>
</evidence>
<feature type="transmembrane region" description="Helical" evidence="5">
    <location>
        <begin position="367"/>
        <end position="389"/>
    </location>
</feature>
<feature type="transmembrane region" description="Helical" evidence="5">
    <location>
        <begin position="272"/>
        <end position="296"/>
    </location>
</feature>
<feature type="transmembrane region" description="Helical" evidence="5">
    <location>
        <begin position="162"/>
        <end position="181"/>
    </location>
</feature>
<feature type="transmembrane region" description="Helical" evidence="5">
    <location>
        <begin position="342"/>
        <end position="361"/>
    </location>
</feature>
<feature type="transmembrane region" description="Helical" evidence="5">
    <location>
        <begin position="430"/>
        <end position="449"/>
    </location>
</feature>
<feature type="transmembrane region" description="Helical" evidence="5">
    <location>
        <begin position="201"/>
        <end position="221"/>
    </location>
</feature>
<feature type="transmembrane region" description="Helical" evidence="5">
    <location>
        <begin position="12"/>
        <end position="33"/>
    </location>
</feature>
<keyword evidence="3 5" id="KW-1133">Transmembrane helix</keyword>
<keyword evidence="7" id="KW-1185">Reference proteome</keyword>
<name>C6HYC3_9BACT</name>
<gene>
    <name evidence="6" type="ORF">UBAL3_94240001</name>
</gene>
<evidence type="ECO:0000256" key="4">
    <source>
        <dbReference type="ARBA" id="ARBA00023136"/>
    </source>
</evidence>